<dbReference type="EMBL" id="CP064787">
    <property type="protein sequence ID" value="QSG06502.1"/>
    <property type="molecule type" value="Genomic_DNA"/>
</dbReference>
<feature type="region of interest" description="Disordered" evidence="1">
    <location>
        <begin position="1"/>
        <end position="40"/>
    </location>
</feature>
<sequence length="40" mass="4546">MVAIRPFRVDHATHGSDRKIGIATTTARRRRSTRSHLETS</sequence>
<name>A0A897N0P3_9EURY</name>
<evidence type="ECO:0000313" key="2">
    <source>
        <dbReference type="EMBL" id="QSG06502.1"/>
    </source>
</evidence>
<gene>
    <name evidence="2" type="ORF">HSR121_2172</name>
</gene>
<reference evidence="2" key="1">
    <citation type="submission" date="2020-11" db="EMBL/GenBank/DDBJ databases">
        <title>Carbohydrate-dependent, anaerobic sulfur respiration: A novel catabolism in halophilic archaea.</title>
        <authorList>
            <person name="Sorokin D.Y."/>
            <person name="Messina E."/>
            <person name="Smedile F."/>
            <person name="La Cono V."/>
            <person name="Hallsworth J.E."/>
            <person name="Yakimov M.M."/>
        </authorList>
    </citation>
    <scope>NUCLEOTIDE SEQUENCE</scope>
    <source>
        <strain evidence="2">HSR12-1</strain>
    </source>
</reference>
<dbReference type="AlphaFoldDB" id="A0A897N0P3"/>
<feature type="compositionally biased region" description="Basic and acidic residues" evidence="1">
    <location>
        <begin position="7"/>
        <end position="20"/>
    </location>
</feature>
<proteinExistence type="predicted"/>
<evidence type="ECO:0000256" key="1">
    <source>
        <dbReference type="SAM" id="MobiDB-lite"/>
    </source>
</evidence>
<dbReference type="Proteomes" id="UP000663525">
    <property type="component" value="Chromosome"/>
</dbReference>
<evidence type="ECO:0000313" key="3">
    <source>
        <dbReference type="Proteomes" id="UP000663525"/>
    </source>
</evidence>
<protein>
    <submittedName>
        <fullName evidence="2">Uncharacterized protein</fullName>
    </submittedName>
</protein>
<accession>A0A897N0P3</accession>
<organism evidence="2 3">
    <name type="scientific">Halapricum desulfuricans</name>
    <dbReference type="NCBI Taxonomy" id="2841257"/>
    <lineage>
        <taxon>Archaea</taxon>
        <taxon>Methanobacteriati</taxon>
        <taxon>Methanobacteriota</taxon>
        <taxon>Stenosarchaea group</taxon>
        <taxon>Halobacteria</taxon>
        <taxon>Halobacteriales</taxon>
        <taxon>Haloarculaceae</taxon>
        <taxon>Halapricum</taxon>
    </lineage>
</organism>